<comment type="caution">
    <text evidence="5">The sequence shown here is derived from an EMBL/GenBank/DDBJ whole genome shotgun (WGS) entry which is preliminary data.</text>
</comment>
<dbReference type="SUPFAM" id="SSF51182">
    <property type="entry name" value="RmlC-like cupins"/>
    <property type="match status" value="1"/>
</dbReference>
<organism evidence="5 6">
    <name type="scientific">Robinsoniella peoriensis</name>
    <dbReference type="NCBI Taxonomy" id="180332"/>
    <lineage>
        <taxon>Bacteria</taxon>
        <taxon>Bacillati</taxon>
        <taxon>Bacillota</taxon>
        <taxon>Clostridia</taxon>
        <taxon>Lachnospirales</taxon>
        <taxon>Lachnospiraceae</taxon>
        <taxon>Robinsoniella</taxon>
    </lineage>
</organism>
<keyword evidence="3" id="KW-0804">Transcription</keyword>
<proteinExistence type="predicted"/>
<dbReference type="PROSITE" id="PS00041">
    <property type="entry name" value="HTH_ARAC_FAMILY_1"/>
    <property type="match status" value="1"/>
</dbReference>
<evidence type="ECO:0000313" key="6">
    <source>
        <dbReference type="Proteomes" id="UP000306509"/>
    </source>
</evidence>
<gene>
    <name evidence="5" type="primary">melR_17</name>
    <name evidence="5" type="ORF">DSM106044_04367</name>
</gene>
<evidence type="ECO:0000256" key="3">
    <source>
        <dbReference type="ARBA" id="ARBA00023163"/>
    </source>
</evidence>
<dbReference type="Pfam" id="PF12833">
    <property type="entry name" value="HTH_18"/>
    <property type="match status" value="2"/>
</dbReference>
<evidence type="ECO:0000259" key="4">
    <source>
        <dbReference type="PROSITE" id="PS01124"/>
    </source>
</evidence>
<keyword evidence="2" id="KW-0238">DNA-binding</keyword>
<feature type="domain" description="HTH araC/xylS-type" evidence="4">
    <location>
        <begin position="180"/>
        <end position="281"/>
    </location>
</feature>
<dbReference type="GO" id="GO:0003700">
    <property type="term" value="F:DNA-binding transcription factor activity"/>
    <property type="evidence" value="ECO:0007669"/>
    <property type="project" value="InterPro"/>
</dbReference>
<dbReference type="SUPFAM" id="SSF46689">
    <property type="entry name" value="Homeodomain-like"/>
    <property type="match status" value="2"/>
</dbReference>
<evidence type="ECO:0000256" key="2">
    <source>
        <dbReference type="ARBA" id="ARBA00023125"/>
    </source>
</evidence>
<dbReference type="Gene3D" id="2.60.120.10">
    <property type="entry name" value="Jelly Rolls"/>
    <property type="match status" value="1"/>
</dbReference>
<dbReference type="InterPro" id="IPR013096">
    <property type="entry name" value="Cupin_2"/>
</dbReference>
<evidence type="ECO:0000313" key="5">
    <source>
        <dbReference type="EMBL" id="TLC98832.1"/>
    </source>
</evidence>
<dbReference type="InterPro" id="IPR011051">
    <property type="entry name" value="RmlC_Cupin_sf"/>
</dbReference>
<dbReference type="InterPro" id="IPR009057">
    <property type="entry name" value="Homeodomain-like_sf"/>
</dbReference>
<reference evidence="5 6" key="1">
    <citation type="journal article" date="2019" name="Anaerobe">
        <title>Detection of Robinsoniella peoriensis in multiple bone samples of a trauma patient.</title>
        <authorList>
            <person name="Schrottner P."/>
            <person name="Hartwich K."/>
            <person name="Bunk B."/>
            <person name="Schober I."/>
            <person name="Helbig S."/>
            <person name="Rudolph W.W."/>
            <person name="Gunzer F."/>
        </authorList>
    </citation>
    <scope>NUCLEOTIDE SEQUENCE [LARGE SCALE GENOMIC DNA]</scope>
    <source>
        <strain evidence="5 6">DSM 106044</strain>
    </source>
</reference>
<dbReference type="EMBL" id="QGQD01000083">
    <property type="protein sequence ID" value="TLC98832.1"/>
    <property type="molecule type" value="Genomic_DNA"/>
</dbReference>
<dbReference type="RefSeq" id="WP_138003662.1">
    <property type="nucleotide sequence ID" value="NZ_CAUSDN010000244.1"/>
</dbReference>
<accession>A0A4U8Q4D4</accession>
<dbReference type="Proteomes" id="UP000306509">
    <property type="component" value="Unassembled WGS sequence"/>
</dbReference>
<dbReference type="InterPro" id="IPR018062">
    <property type="entry name" value="HTH_AraC-typ_CS"/>
</dbReference>
<protein>
    <submittedName>
        <fullName evidence="5">Melibiose operon regulatory protein</fullName>
    </submittedName>
</protein>
<keyword evidence="1" id="KW-0805">Transcription regulation</keyword>
<dbReference type="InterPro" id="IPR018060">
    <property type="entry name" value="HTH_AraC"/>
</dbReference>
<feature type="domain" description="HTH araC/xylS-type" evidence="4">
    <location>
        <begin position="297"/>
        <end position="395"/>
    </location>
</feature>
<dbReference type="STRING" id="180332.GCA_000797495_05879"/>
<dbReference type="Pfam" id="PF07883">
    <property type="entry name" value="Cupin_2"/>
    <property type="match status" value="1"/>
</dbReference>
<dbReference type="PANTHER" id="PTHR43280">
    <property type="entry name" value="ARAC-FAMILY TRANSCRIPTIONAL REGULATOR"/>
    <property type="match status" value="1"/>
</dbReference>
<dbReference type="SMART" id="SM00342">
    <property type="entry name" value="HTH_ARAC"/>
    <property type="match status" value="2"/>
</dbReference>
<dbReference type="InterPro" id="IPR014710">
    <property type="entry name" value="RmlC-like_jellyroll"/>
</dbReference>
<dbReference type="PANTHER" id="PTHR43280:SF34">
    <property type="entry name" value="ARAC-FAMILY TRANSCRIPTIONAL REGULATOR"/>
    <property type="match status" value="1"/>
</dbReference>
<dbReference type="PROSITE" id="PS01124">
    <property type="entry name" value="HTH_ARAC_FAMILY_2"/>
    <property type="match status" value="2"/>
</dbReference>
<evidence type="ECO:0000256" key="1">
    <source>
        <dbReference type="ARBA" id="ARBA00023015"/>
    </source>
</evidence>
<sequence length="399" mass="47154">MKRQNDWYTGINYYDNYKEKEIQIEKKKIAVPLEQHMHEQVEIIYVLSGDGIIRVNGCDYPAKEGSFFCLYSHHFYEIHTIKREIEAVVVKFYIGLFMYMCWEKHPRNANAKLVYDTCPMAELQGGQKSRVEALVLDLLQEKKEQRFGSKNMILYKTLELHNYFCRYAYENIGKNKKENHEVWNVIQKVSLAGGEHLSLNDMAQEMYCSPKVLNQRIKNACGYTYFQLQQYGRIINACALLHFTELTMEYVSGLLGFPSVPAFYRVFEQHCNMTPREYQREFIGNGKMEMEGDGIGMQFLQYLHLNFMKEINIEKMSEEFYLKPYTVKQIFKNVFGTDFRSLLNEIRVCYAAAFLRSTKLSVLEISVRCGFESLSTFQRTFQEWMNQSASQFRKLFQEE</sequence>
<dbReference type="GO" id="GO:0043565">
    <property type="term" value="F:sequence-specific DNA binding"/>
    <property type="evidence" value="ECO:0007669"/>
    <property type="project" value="InterPro"/>
</dbReference>
<keyword evidence="6" id="KW-1185">Reference proteome</keyword>
<name>A0A4U8Q4D4_9FIRM</name>
<dbReference type="Gene3D" id="1.10.10.60">
    <property type="entry name" value="Homeodomain-like"/>
    <property type="match status" value="3"/>
</dbReference>
<dbReference type="AlphaFoldDB" id="A0A4U8Q4D4"/>